<accession>D3AKV0</accession>
<sequence>MAYKRRTMIKETWNEIVQNQDVRQNLSKLRQEMKEGRGREAACSCISGEEEKLILLLESEDAKIRKNAALLMGDLGNQEYLEPVLKAYRSEEQLFVKSSYLNAVKNFDYGEHLAFFKKRLDELAQIKLTPETEKHITEEIRELSSMIISREGVLLHPFCGWEETFDIVLLTNRNFQEITREELRKLEPHAKTKVFGAGVMARVENLNWLEEIRTYQELLFAVKGLPSCPMDAEKAAEMIVKSDLFKFLARSHEGNPPYYFRVELKCKMDHSKKSAFTRRLSSKIEKLSGRKLINTTSNYEFEIRLIENKEGSCNVLIKLFTLKDERFSYRKEVIPTSIKAVNAALTVKLAQPYMKEGAQVLDPFCGVGTMLIERHKAVKAGTMYGLDILEEAIEKARENTAAAGQIIHYINRDFFDFKHEYLFDEIITNMPFKIGRKTEEEIENLYEAFFSSTKKVLKDDGIMILYSHNAGHVKKMAPANGFTVSETFEISLKEGTYVFVLNRRQ</sequence>
<evidence type="ECO:0000313" key="2">
    <source>
        <dbReference type="EMBL" id="EFC97554.1"/>
    </source>
</evidence>
<dbReference type="CDD" id="cd02440">
    <property type="entry name" value="AdoMet_MTases"/>
    <property type="match status" value="1"/>
</dbReference>
<dbReference type="AlphaFoldDB" id="D3AKV0"/>
<dbReference type="EMBL" id="ACIO01000371">
    <property type="protein sequence ID" value="EFC97554.1"/>
    <property type="molecule type" value="Genomic_DNA"/>
</dbReference>
<dbReference type="InterPro" id="IPR000241">
    <property type="entry name" value="RlmKL-like_Mtase"/>
</dbReference>
<dbReference type="Gene3D" id="3.40.50.150">
    <property type="entry name" value="Vaccinia Virus protein VP39"/>
    <property type="match status" value="1"/>
</dbReference>
<name>D3AKV0_9FIRM</name>
<dbReference type="Proteomes" id="UP000004968">
    <property type="component" value="Unassembled WGS sequence"/>
</dbReference>
<organism evidence="2 3">
    <name type="scientific">Hungatella hathewayi DSM 13479</name>
    <dbReference type="NCBI Taxonomy" id="566550"/>
    <lineage>
        <taxon>Bacteria</taxon>
        <taxon>Bacillati</taxon>
        <taxon>Bacillota</taxon>
        <taxon>Clostridia</taxon>
        <taxon>Lachnospirales</taxon>
        <taxon>Lachnospiraceae</taxon>
        <taxon>Hungatella</taxon>
    </lineage>
</organism>
<dbReference type="GO" id="GO:0016423">
    <property type="term" value="F:tRNA (guanine) methyltransferase activity"/>
    <property type="evidence" value="ECO:0007669"/>
    <property type="project" value="TreeGrafter"/>
</dbReference>
<dbReference type="PANTHER" id="PTHR14911:SF13">
    <property type="entry name" value="TRNA (GUANINE(6)-N2)-METHYLTRANSFERASE THUMP3"/>
    <property type="match status" value="1"/>
</dbReference>
<comment type="caution">
    <text evidence="2">The sequence shown here is derived from an EMBL/GenBank/DDBJ whole genome shotgun (WGS) entry which is preliminary data.</text>
</comment>
<protein>
    <recommendedName>
        <fullName evidence="1">Ribosomal RNA large subunit methyltransferase K/L-like methyltransferase domain-containing protein</fullName>
    </recommendedName>
</protein>
<dbReference type="PANTHER" id="PTHR14911">
    <property type="entry name" value="THUMP DOMAIN-CONTAINING"/>
    <property type="match status" value="1"/>
</dbReference>
<dbReference type="SUPFAM" id="SSF53335">
    <property type="entry name" value="S-adenosyl-L-methionine-dependent methyltransferases"/>
    <property type="match status" value="1"/>
</dbReference>
<feature type="domain" description="Ribosomal RNA large subunit methyltransferase K/L-like methyltransferase" evidence="1">
    <location>
        <begin position="329"/>
        <end position="484"/>
    </location>
</feature>
<dbReference type="Pfam" id="PF01170">
    <property type="entry name" value="UPF0020"/>
    <property type="match status" value="1"/>
</dbReference>
<gene>
    <name evidence="2" type="ORF">CLOSTHATH_04244</name>
</gene>
<dbReference type="HOGENOM" id="CLU_543714_0_0_9"/>
<dbReference type="InterPro" id="IPR029063">
    <property type="entry name" value="SAM-dependent_MTases_sf"/>
</dbReference>
<dbReference type="GO" id="GO:0030488">
    <property type="term" value="P:tRNA methylation"/>
    <property type="evidence" value="ECO:0007669"/>
    <property type="project" value="TreeGrafter"/>
</dbReference>
<reference evidence="2 3" key="1">
    <citation type="submission" date="2010-01" db="EMBL/GenBank/DDBJ databases">
        <authorList>
            <person name="Weinstock G."/>
            <person name="Sodergren E."/>
            <person name="Clifton S."/>
            <person name="Fulton L."/>
            <person name="Fulton B."/>
            <person name="Courtney L."/>
            <person name="Fronick C."/>
            <person name="Harrison M."/>
            <person name="Strong C."/>
            <person name="Farmer C."/>
            <person name="Delahaunty K."/>
            <person name="Markovic C."/>
            <person name="Hall O."/>
            <person name="Minx P."/>
            <person name="Tomlinson C."/>
            <person name="Mitreva M."/>
            <person name="Nelson J."/>
            <person name="Hou S."/>
            <person name="Wollam A."/>
            <person name="Pepin K.H."/>
            <person name="Johnson M."/>
            <person name="Bhonagiri V."/>
            <person name="Nash W.E."/>
            <person name="Warren W."/>
            <person name="Chinwalla A."/>
            <person name="Mardis E.R."/>
            <person name="Wilson R.K."/>
        </authorList>
    </citation>
    <scope>NUCLEOTIDE SEQUENCE [LARGE SCALE GENOMIC DNA]</scope>
    <source>
        <strain evidence="2 3">DSM 13479</strain>
    </source>
</reference>
<evidence type="ECO:0000259" key="1">
    <source>
        <dbReference type="Pfam" id="PF01170"/>
    </source>
</evidence>
<evidence type="ECO:0000313" key="3">
    <source>
        <dbReference type="Proteomes" id="UP000004968"/>
    </source>
</evidence>
<proteinExistence type="predicted"/>